<protein>
    <recommendedName>
        <fullName evidence="6">3-beta hydroxysteroid dehydrogenase/isomerase domain-containing protein</fullName>
    </recommendedName>
</protein>
<dbReference type="InterPro" id="IPR036291">
    <property type="entry name" value="NAD(P)-bd_dom_sf"/>
</dbReference>
<evidence type="ECO:0000256" key="1">
    <source>
        <dbReference type="ARBA" id="ARBA00007637"/>
    </source>
</evidence>
<dbReference type="SUPFAM" id="SSF51735">
    <property type="entry name" value="NAD(P)-binding Rossmann-fold domains"/>
    <property type="match status" value="1"/>
</dbReference>
<proteinExistence type="inferred from homology"/>
<name>A0ABQ6W2B4_9EURO</name>
<keyword evidence="5" id="KW-1185">Reference proteome</keyword>
<dbReference type="Gene3D" id="3.40.50.720">
    <property type="entry name" value="NAD(P)-binding Rossmann-like Domain"/>
    <property type="match status" value="2"/>
</dbReference>
<gene>
    <name evidence="4" type="ORF">BDV36DRAFT_288892</name>
</gene>
<dbReference type="PANTHER" id="PTHR43000">
    <property type="entry name" value="DTDP-D-GLUCOSE 4,6-DEHYDRATASE-RELATED"/>
    <property type="match status" value="1"/>
</dbReference>
<dbReference type="Pfam" id="PF01073">
    <property type="entry name" value="3Beta_HSD"/>
    <property type="match status" value="1"/>
</dbReference>
<sequence>MTCEKSASLNQSTVLVTGDSGGLASQILQLFSQGGCKHLHSIDLRQPAHRLDGVTYHIGDLTDSNVMRRIFQDVKPNLVIHTASPKFDSPNHIMYRDNLEGTKSLIQVAKESRTQSFVYMSSASVISDAKTDLRSADETYPIILGDRQPEFYLYTKALAGTHIGDNRDLFDFTKSKNVAHGHYLAAEAPVKHQKELPLDSTKVDGEAFFITNDEPRCFWDFTRLVWRYAGDTTRPDQLWVITRPWVLLLAGIFEWVFWALRLGEPPLMRTKVRLSCMTKYFSIAKVKKNLGYKPFVGLEEGLRQAVEDCVLRQKTS</sequence>
<dbReference type="InterPro" id="IPR001509">
    <property type="entry name" value="Epimerase_deHydtase"/>
</dbReference>
<dbReference type="Proteomes" id="UP000325395">
    <property type="component" value="Unassembled WGS sequence"/>
</dbReference>
<organism evidence="4 5">
    <name type="scientific">Aspergillus pseudocaelatus</name>
    <dbReference type="NCBI Taxonomy" id="1825620"/>
    <lineage>
        <taxon>Eukaryota</taxon>
        <taxon>Fungi</taxon>
        <taxon>Dikarya</taxon>
        <taxon>Ascomycota</taxon>
        <taxon>Pezizomycotina</taxon>
        <taxon>Eurotiomycetes</taxon>
        <taxon>Eurotiomycetidae</taxon>
        <taxon>Eurotiales</taxon>
        <taxon>Aspergillaceae</taxon>
        <taxon>Aspergillus</taxon>
        <taxon>Aspergillus subgen. Circumdati</taxon>
    </lineage>
</organism>
<reference evidence="4 5" key="1">
    <citation type="submission" date="2019-04" db="EMBL/GenBank/DDBJ databases">
        <authorList>
            <consortium name="DOE Joint Genome Institute"/>
            <person name="Mondo S."/>
            <person name="Kjaerbolling I."/>
            <person name="Vesth T."/>
            <person name="Frisvad J.C."/>
            <person name="Nybo J.L."/>
            <person name="Theobald S."/>
            <person name="Kildgaard S."/>
            <person name="Isbrandt T."/>
            <person name="Kuo A."/>
            <person name="Sato A."/>
            <person name="Lyhne E.K."/>
            <person name="Kogle M.E."/>
            <person name="Wiebenga A."/>
            <person name="Kun R.S."/>
            <person name="Lubbers R.J."/>
            <person name="Makela M.R."/>
            <person name="Barry K."/>
            <person name="Chovatia M."/>
            <person name="Clum A."/>
            <person name="Daum C."/>
            <person name="Haridas S."/>
            <person name="He G."/>
            <person name="LaButti K."/>
            <person name="Lipzen A."/>
            <person name="Riley R."/>
            <person name="Salamov A."/>
            <person name="Simmons B.A."/>
            <person name="Magnuson J.K."/>
            <person name="Henrissat B."/>
            <person name="Mortensen U.H."/>
            <person name="Larsen T.O."/>
            <person name="Devries R.P."/>
            <person name="Grigoriev I.V."/>
            <person name="Machida M."/>
            <person name="Baker S.E."/>
            <person name="Andersen M.R."/>
            <person name="Cantor M.N."/>
            <person name="Hua S.X."/>
        </authorList>
    </citation>
    <scope>NUCLEOTIDE SEQUENCE [LARGE SCALE GENOMIC DNA]</scope>
    <source>
        <strain evidence="4 5">CBS 117616</strain>
    </source>
</reference>
<accession>A0ABQ6W2B4</accession>
<dbReference type="EMBL" id="ML735883">
    <property type="protein sequence ID" value="KAE8411277.1"/>
    <property type="molecule type" value="Genomic_DNA"/>
</dbReference>
<feature type="domain" description="NAD-dependent epimerase/dehydratase" evidence="3">
    <location>
        <begin position="14"/>
        <end position="157"/>
    </location>
</feature>
<evidence type="ECO:0000313" key="4">
    <source>
        <dbReference type="EMBL" id="KAE8411277.1"/>
    </source>
</evidence>
<comment type="similarity">
    <text evidence="1">Belongs to the NAD(P)-dependent epimerase/dehydratase family.</text>
</comment>
<evidence type="ECO:0000313" key="5">
    <source>
        <dbReference type="Proteomes" id="UP000325395"/>
    </source>
</evidence>
<dbReference type="Pfam" id="PF01370">
    <property type="entry name" value="Epimerase"/>
    <property type="match status" value="1"/>
</dbReference>
<feature type="domain" description="3-beta hydroxysteroid dehydrogenase/isomerase" evidence="2">
    <location>
        <begin position="161"/>
        <end position="230"/>
    </location>
</feature>
<evidence type="ECO:0000259" key="2">
    <source>
        <dbReference type="Pfam" id="PF01073"/>
    </source>
</evidence>
<evidence type="ECO:0000259" key="3">
    <source>
        <dbReference type="Pfam" id="PF01370"/>
    </source>
</evidence>
<evidence type="ECO:0008006" key="6">
    <source>
        <dbReference type="Google" id="ProtNLM"/>
    </source>
</evidence>
<dbReference type="InterPro" id="IPR002225">
    <property type="entry name" value="3Beta_OHSteriod_DH/Estase"/>
</dbReference>